<evidence type="ECO:0000259" key="2">
    <source>
        <dbReference type="PROSITE" id="PS50006"/>
    </source>
</evidence>
<keyword evidence="4" id="KW-1185">Reference proteome</keyword>
<dbReference type="InterPro" id="IPR025999">
    <property type="entry name" value="MCRS_N"/>
</dbReference>
<dbReference type="Pfam" id="PF13325">
    <property type="entry name" value="MCRS_N"/>
    <property type="match status" value="1"/>
</dbReference>
<name>A0A813PUE3_9BILA</name>
<dbReference type="PANTHER" id="PTHR13233:SF0">
    <property type="entry name" value="MICROSPHERULE PROTEIN 1"/>
    <property type="match status" value="1"/>
</dbReference>
<dbReference type="Proteomes" id="UP000663879">
    <property type="component" value="Unassembled WGS sequence"/>
</dbReference>
<dbReference type="AlphaFoldDB" id="A0A813PUE3"/>
<dbReference type="SMART" id="SM00240">
    <property type="entry name" value="FHA"/>
    <property type="match status" value="1"/>
</dbReference>
<protein>
    <recommendedName>
        <fullName evidence="2">FHA domain-containing protein</fullName>
    </recommendedName>
</protein>
<dbReference type="Gene3D" id="2.60.200.20">
    <property type="match status" value="1"/>
</dbReference>
<dbReference type="SUPFAM" id="SSF49879">
    <property type="entry name" value="SMAD/FHA domain"/>
    <property type="match status" value="1"/>
</dbReference>
<accession>A0A813PUE3</accession>
<reference evidence="3" key="1">
    <citation type="submission" date="2021-02" db="EMBL/GenBank/DDBJ databases">
        <authorList>
            <person name="Nowell W R."/>
        </authorList>
    </citation>
    <scope>NUCLEOTIDE SEQUENCE</scope>
    <source>
        <strain evidence="3">Ploen Becks lab</strain>
    </source>
</reference>
<evidence type="ECO:0000313" key="4">
    <source>
        <dbReference type="Proteomes" id="UP000663879"/>
    </source>
</evidence>
<dbReference type="Pfam" id="PF00498">
    <property type="entry name" value="FHA"/>
    <property type="match status" value="1"/>
</dbReference>
<dbReference type="GO" id="GO:0044545">
    <property type="term" value="C:NSL complex"/>
    <property type="evidence" value="ECO:0007669"/>
    <property type="project" value="TreeGrafter"/>
</dbReference>
<dbReference type="PANTHER" id="PTHR13233">
    <property type="entry name" value="MICROSPHERULE PROTEIN 1"/>
    <property type="match status" value="1"/>
</dbReference>
<gene>
    <name evidence="3" type="ORF">OXX778_LOCUS4276</name>
</gene>
<dbReference type="EMBL" id="CAJNOC010000412">
    <property type="protein sequence ID" value="CAF0757947.1"/>
    <property type="molecule type" value="Genomic_DNA"/>
</dbReference>
<evidence type="ECO:0000313" key="3">
    <source>
        <dbReference type="EMBL" id="CAF0757947.1"/>
    </source>
</evidence>
<dbReference type="PROSITE" id="PS50006">
    <property type="entry name" value="FHA_DOMAIN"/>
    <property type="match status" value="1"/>
</dbReference>
<dbReference type="InterPro" id="IPR000253">
    <property type="entry name" value="FHA_dom"/>
</dbReference>
<dbReference type="OrthoDB" id="10262769at2759"/>
<feature type="coiled-coil region" evidence="1">
    <location>
        <begin position="226"/>
        <end position="279"/>
    </location>
</feature>
<organism evidence="3 4">
    <name type="scientific">Brachionus calyciflorus</name>
    <dbReference type="NCBI Taxonomy" id="104777"/>
    <lineage>
        <taxon>Eukaryota</taxon>
        <taxon>Metazoa</taxon>
        <taxon>Spiralia</taxon>
        <taxon>Gnathifera</taxon>
        <taxon>Rotifera</taxon>
        <taxon>Eurotatoria</taxon>
        <taxon>Monogononta</taxon>
        <taxon>Pseudotrocha</taxon>
        <taxon>Ploima</taxon>
        <taxon>Brachionidae</taxon>
        <taxon>Brachionus</taxon>
    </lineage>
</organism>
<feature type="domain" description="FHA" evidence="2">
    <location>
        <begin position="320"/>
        <end position="374"/>
    </location>
</feature>
<dbReference type="GO" id="GO:0045944">
    <property type="term" value="P:positive regulation of transcription by RNA polymerase II"/>
    <property type="evidence" value="ECO:0007669"/>
    <property type="project" value="TreeGrafter"/>
</dbReference>
<dbReference type="GO" id="GO:0031011">
    <property type="term" value="C:Ino80 complex"/>
    <property type="evidence" value="ECO:0007669"/>
    <property type="project" value="InterPro"/>
</dbReference>
<dbReference type="GO" id="GO:0071339">
    <property type="term" value="C:MLL1 complex"/>
    <property type="evidence" value="ECO:0007669"/>
    <property type="project" value="InterPro"/>
</dbReference>
<dbReference type="InterPro" id="IPR037912">
    <property type="entry name" value="MCRS1"/>
</dbReference>
<comment type="caution">
    <text evidence="3">The sequence shown here is derived from an EMBL/GenBank/DDBJ whole genome shotgun (WGS) entry which is preliminary data.</text>
</comment>
<dbReference type="GO" id="GO:0002151">
    <property type="term" value="F:G-quadruplex RNA binding"/>
    <property type="evidence" value="ECO:0007669"/>
    <property type="project" value="InterPro"/>
</dbReference>
<keyword evidence="1" id="KW-0175">Coiled coil</keyword>
<proteinExistence type="predicted"/>
<sequence length="419" mass="48954">MPLDEPANIYALYQSKVREINKIGRPSTQFIEQISKFLTNDSKMKLTQAEITKIMKSKSKGVRKLKGPLLNVAKSMGKWRSQDDFMLVQSILHLENLEDVHQLVKFTNKFTQKELEERWFAFLYDEPISKMIRKNMKKLHIDDIARLEKQIPFNNNENFLLLGLDSKLEPTNEFFEDFLLKHRVHFHSARTVNCLRKQFLTLKKLNLLKDQIINENSEYFDGEIEFEDTAEQLDNFERIEKGLEDEQINTEIELDEKNEKDMSETYEALLENIRKAEADLFLWQSLIDKLNGVSNPFEDPSCLAVIFSENFNYTMSKREISFGRSKNADIDLSPHELFSKKISRNQFKIVMLDSNLFILINNGRLQVYVDGKVIQKNDRTQIFDKSIIEIGDISMLFLVNYNNISEANLNINLLIAGGK</sequence>
<evidence type="ECO:0000256" key="1">
    <source>
        <dbReference type="SAM" id="Coils"/>
    </source>
</evidence>
<dbReference type="InterPro" id="IPR008984">
    <property type="entry name" value="SMAD_FHA_dom_sf"/>
</dbReference>